<reference evidence="5 6" key="1">
    <citation type="journal article" date="2016" name="Nat. Commun.">
        <title>Thousands of microbial genomes shed light on interconnected biogeochemical processes in an aquifer system.</title>
        <authorList>
            <person name="Anantharaman K."/>
            <person name="Brown C.T."/>
            <person name="Hug L.A."/>
            <person name="Sharon I."/>
            <person name="Castelle C.J."/>
            <person name="Probst A.J."/>
            <person name="Thomas B.C."/>
            <person name="Singh A."/>
            <person name="Wilkins M.J."/>
            <person name="Karaoz U."/>
            <person name="Brodie E.L."/>
            <person name="Williams K.H."/>
            <person name="Hubbard S.S."/>
            <person name="Banfield J.F."/>
        </authorList>
    </citation>
    <scope>NUCLEOTIDE SEQUENCE [LARGE SCALE GENOMIC DNA]</scope>
</reference>
<accession>A0A1F7U7B5</accession>
<keyword evidence="1" id="KW-0813">Transport</keyword>
<evidence type="ECO:0000259" key="4">
    <source>
        <dbReference type="PROSITE" id="PS50893"/>
    </source>
</evidence>
<dbReference type="AlphaFoldDB" id="A0A1F7U7B5"/>
<evidence type="ECO:0000256" key="3">
    <source>
        <dbReference type="ARBA" id="ARBA00022840"/>
    </source>
</evidence>
<evidence type="ECO:0000313" key="5">
    <source>
        <dbReference type="EMBL" id="OGL74111.1"/>
    </source>
</evidence>
<dbReference type="GO" id="GO:0005524">
    <property type="term" value="F:ATP binding"/>
    <property type="evidence" value="ECO:0007669"/>
    <property type="project" value="UniProtKB-KW"/>
</dbReference>
<evidence type="ECO:0000256" key="1">
    <source>
        <dbReference type="ARBA" id="ARBA00022448"/>
    </source>
</evidence>
<dbReference type="EMBL" id="MGDZ01000007">
    <property type="protein sequence ID" value="OGL74111.1"/>
    <property type="molecule type" value="Genomic_DNA"/>
</dbReference>
<dbReference type="SMART" id="SM00382">
    <property type="entry name" value="AAA"/>
    <property type="match status" value="1"/>
</dbReference>
<dbReference type="InterPro" id="IPR003439">
    <property type="entry name" value="ABC_transporter-like_ATP-bd"/>
</dbReference>
<dbReference type="PANTHER" id="PTHR24220">
    <property type="entry name" value="IMPORT ATP-BINDING PROTEIN"/>
    <property type="match status" value="1"/>
</dbReference>
<dbReference type="Proteomes" id="UP000176303">
    <property type="component" value="Unassembled WGS sequence"/>
</dbReference>
<dbReference type="CDD" id="cd03255">
    <property type="entry name" value="ABC_MJ0796_LolCDE_FtsE"/>
    <property type="match status" value="1"/>
</dbReference>
<keyword evidence="3" id="KW-0067">ATP-binding</keyword>
<keyword evidence="2" id="KW-0547">Nucleotide-binding</keyword>
<evidence type="ECO:0000256" key="2">
    <source>
        <dbReference type="ARBA" id="ARBA00022741"/>
    </source>
</evidence>
<dbReference type="Pfam" id="PF00005">
    <property type="entry name" value="ABC_tran"/>
    <property type="match status" value="1"/>
</dbReference>
<dbReference type="STRING" id="1802391.A3D72_04570"/>
<dbReference type="PROSITE" id="PS50893">
    <property type="entry name" value="ABC_TRANSPORTER_2"/>
    <property type="match status" value="1"/>
</dbReference>
<dbReference type="PROSITE" id="PS00211">
    <property type="entry name" value="ABC_TRANSPORTER_1"/>
    <property type="match status" value="1"/>
</dbReference>
<proteinExistence type="predicted"/>
<evidence type="ECO:0000313" key="6">
    <source>
        <dbReference type="Proteomes" id="UP000176303"/>
    </source>
</evidence>
<sequence length="251" mass="27303">MSETPIVEVSRVSKTYVLGKVPVKALDDVSLRIFRGDFAAIIGKSGSGKSTLMHLIGLLDRPSKGSVRVAGTDTSRLSDEEAARHRGERIGFVFQKFHLIASLTALQNVLLPAVFRGVRPPLDAARRILDEVGLSGRINHRPAELSGGEQQRLAVARALINDPEIILADEPTGNLDSKTGREVLALLERLRSKGKTLVVVTHDPFIAERAERIFNLSDGRIFRGHAAAHPYIGMNSAGKPGHAVEADRHHQ</sequence>
<feature type="domain" description="ABC transporter" evidence="4">
    <location>
        <begin position="7"/>
        <end position="243"/>
    </location>
</feature>
<dbReference type="InterPro" id="IPR017911">
    <property type="entry name" value="MacB-like_ATP-bd"/>
</dbReference>
<name>A0A1F7U7B5_9BACT</name>
<dbReference type="InterPro" id="IPR017871">
    <property type="entry name" value="ABC_transporter-like_CS"/>
</dbReference>
<dbReference type="GO" id="GO:0005886">
    <property type="term" value="C:plasma membrane"/>
    <property type="evidence" value="ECO:0007669"/>
    <property type="project" value="TreeGrafter"/>
</dbReference>
<dbReference type="InterPro" id="IPR015854">
    <property type="entry name" value="ABC_transpr_LolD-like"/>
</dbReference>
<dbReference type="InterPro" id="IPR027417">
    <property type="entry name" value="P-loop_NTPase"/>
</dbReference>
<dbReference type="GO" id="GO:0098796">
    <property type="term" value="C:membrane protein complex"/>
    <property type="evidence" value="ECO:0007669"/>
    <property type="project" value="UniProtKB-ARBA"/>
</dbReference>
<dbReference type="GO" id="GO:0016887">
    <property type="term" value="F:ATP hydrolysis activity"/>
    <property type="evidence" value="ECO:0007669"/>
    <property type="project" value="InterPro"/>
</dbReference>
<protein>
    <recommendedName>
        <fullName evidence="4">ABC transporter domain-containing protein</fullName>
    </recommendedName>
</protein>
<dbReference type="SUPFAM" id="SSF52540">
    <property type="entry name" value="P-loop containing nucleoside triphosphate hydrolases"/>
    <property type="match status" value="1"/>
</dbReference>
<dbReference type="FunFam" id="3.40.50.300:FF:000032">
    <property type="entry name" value="Export ABC transporter ATP-binding protein"/>
    <property type="match status" value="1"/>
</dbReference>
<dbReference type="GO" id="GO:0022857">
    <property type="term" value="F:transmembrane transporter activity"/>
    <property type="evidence" value="ECO:0007669"/>
    <property type="project" value="UniProtKB-ARBA"/>
</dbReference>
<organism evidence="5 6">
    <name type="scientific">Candidatus Uhrbacteria bacterium RIFCSPHIGHO2_02_FULL_57_19</name>
    <dbReference type="NCBI Taxonomy" id="1802391"/>
    <lineage>
        <taxon>Bacteria</taxon>
        <taxon>Candidatus Uhriibacteriota</taxon>
    </lineage>
</organism>
<comment type="caution">
    <text evidence="5">The sequence shown here is derived from an EMBL/GenBank/DDBJ whole genome shotgun (WGS) entry which is preliminary data.</text>
</comment>
<gene>
    <name evidence="5" type="ORF">A3D72_04570</name>
</gene>
<dbReference type="PANTHER" id="PTHR24220:SF86">
    <property type="entry name" value="ABC TRANSPORTER ABCH.1"/>
    <property type="match status" value="1"/>
</dbReference>
<dbReference type="InterPro" id="IPR003593">
    <property type="entry name" value="AAA+_ATPase"/>
</dbReference>
<dbReference type="Gene3D" id="3.40.50.300">
    <property type="entry name" value="P-loop containing nucleotide triphosphate hydrolases"/>
    <property type="match status" value="1"/>
</dbReference>